<feature type="region of interest" description="Disordered" evidence="1">
    <location>
        <begin position="106"/>
        <end position="148"/>
    </location>
</feature>
<accession>A0A8J5TKG9</accession>
<gene>
    <name evidence="2" type="ORF">Hamer_G017784</name>
</gene>
<sequence length="148" mass="16510">MADDLTPSTSQPRNREGLSVCEFWKKYNIKNAVDRIFEAWLKINVATVLHAWTPLFANSEISGAEQTEASREGQSVAATLMDTVEAARSVPAPGFSDVQVEDLQEVVGQHQQQLTIEEMLEEDEEQEEQQPTQEDDVKPGEPTVQHAS</sequence>
<dbReference type="AlphaFoldDB" id="A0A8J5TKG9"/>
<keyword evidence="3" id="KW-1185">Reference proteome</keyword>
<comment type="caution">
    <text evidence="2">The sequence shown here is derived from an EMBL/GenBank/DDBJ whole genome shotgun (WGS) entry which is preliminary data.</text>
</comment>
<reference evidence="2" key="1">
    <citation type="journal article" date="2021" name="Sci. Adv.">
        <title>The American lobster genome reveals insights on longevity, neural, and immune adaptations.</title>
        <authorList>
            <person name="Polinski J.M."/>
            <person name="Zimin A.V."/>
            <person name="Clark K.F."/>
            <person name="Kohn A.B."/>
            <person name="Sadowski N."/>
            <person name="Timp W."/>
            <person name="Ptitsyn A."/>
            <person name="Khanna P."/>
            <person name="Romanova D.Y."/>
            <person name="Williams P."/>
            <person name="Greenwood S.J."/>
            <person name="Moroz L.L."/>
            <person name="Walt D.R."/>
            <person name="Bodnar A.G."/>
        </authorList>
    </citation>
    <scope>NUCLEOTIDE SEQUENCE</scope>
    <source>
        <strain evidence="2">GMGI-L3</strain>
    </source>
</reference>
<proteinExistence type="predicted"/>
<organism evidence="2 3">
    <name type="scientific">Homarus americanus</name>
    <name type="common">American lobster</name>
    <dbReference type="NCBI Taxonomy" id="6706"/>
    <lineage>
        <taxon>Eukaryota</taxon>
        <taxon>Metazoa</taxon>
        <taxon>Ecdysozoa</taxon>
        <taxon>Arthropoda</taxon>
        <taxon>Crustacea</taxon>
        <taxon>Multicrustacea</taxon>
        <taxon>Malacostraca</taxon>
        <taxon>Eumalacostraca</taxon>
        <taxon>Eucarida</taxon>
        <taxon>Decapoda</taxon>
        <taxon>Pleocyemata</taxon>
        <taxon>Astacidea</taxon>
        <taxon>Nephropoidea</taxon>
        <taxon>Nephropidae</taxon>
        <taxon>Homarus</taxon>
    </lineage>
</organism>
<feature type="compositionally biased region" description="Acidic residues" evidence="1">
    <location>
        <begin position="118"/>
        <end position="128"/>
    </location>
</feature>
<evidence type="ECO:0000313" key="2">
    <source>
        <dbReference type="EMBL" id="KAG7174063.1"/>
    </source>
</evidence>
<dbReference type="EMBL" id="JAHLQT010007950">
    <property type="protein sequence ID" value="KAG7174063.1"/>
    <property type="molecule type" value="Genomic_DNA"/>
</dbReference>
<evidence type="ECO:0000256" key="1">
    <source>
        <dbReference type="SAM" id="MobiDB-lite"/>
    </source>
</evidence>
<dbReference type="Proteomes" id="UP000747542">
    <property type="component" value="Unassembled WGS sequence"/>
</dbReference>
<protein>
    <submittedName>
        <fullName evidence="2">Uncharacterized protein</fullName>
    </submittedName>
</protein>
<name>A0A8J5TKG9_HOMAM</name>
<evidence type="ECO:0000313" key="3">
    <source>
        <dbReference type="Proteomes" id="UP000747542"/>
    </source>
</evidence>